<sequence length="55" mass="5734">MGASAVTIAKALRGVSKSAAAFAIALQKLRTTVRSGSDSEARRAKQIAFKSNQVI</sequence>
<evidence type="ECO:0000313" key="1">
    <source>
        <dbReference type="EMBL" id="CAA9271303.1"/>
    </source>
</evidence>
<organism evidence="1">
    <name type="scientific">uncultured Coleofasciculus sp</name>
    <dbReference type="NCBI Taxonomy" id="1267456"/>
    <lineage>
        <taxon>Bacteria</taxon>
        <taxon>Bacillati</taxon>
        <taxon>Cyanobacteriota</taxon>
        <taxon>Cyanophyceae</taxon>
        <taxon>Coleofasciculales</taxon>
        <taxon>Coleofasciculaceae</taxon>
        <taxon>Coleofasciculus</taxon>
        <taxon>environmental samples</taxon>
    </lineage>
</organism>
<protein>
    <submittedName>
        <fullName evidence="1">Uncharacterized protein</fullName>
    </submittedName>
</protein>
<accession>A0A6J4J5I2</accession>
<proteinExistence type="predicted"/>
<gene>
    <name evidence="1" type="ORF">AVDCRST_MAG92-2980</name>
</gene>
<dbReference type="AlphaFoldDB" id="A0A6J4J5I2"/>
<name>A0A6J4J5I2_9CYAN</name>
<reference evidence="1" key="1">
    <citation type="submission" date="2020-02" db="EMBL/GenBank/DDBJ databases">
        <authorList>
            <person name="Meier V. D."/>
        </authorList>
    </citation>
    <scope>NUCLEOTIDE SEQUENCE</scope>
    <source>
        <strain evidence="1">AVDCRST_MAG92</strain>
    </source>
</reference>
<dbReference type="EMBL" id="CADCTM010000479">
    <property type="protein sequence ID" value="CAA9271303.1"/>
    <property type="molecule type" value="Genomic_DNA"/>
</dbReference>